<dbReference type="InterPro" id="IPR009539">
    <property type="entry name" value="VANGL"/>
</dbReference>
<keyword evidence="4 8" id="KW-1133">Transmembrane helix</keyword>
<feature type="transmembrane region" description="Helical" evidence="8">
    <location>
        <begin position="204"/>
        <end position="231"/>
    </location>
</feature>
<dbReference type="STRING" id="51028.A0A0N4UX36"/>
<evidence type="ECO:0000256" key="4">
    <source>
        <dbReference type="ARBA" id="ARBA00022989"/>
    </source>
</evidence>
<evidence type="ECO:0000256" key="7">
    <source>
        <dbReference type="SAM" id="MobiDB-lite"/>
    </source>
</evidence>
<feature type="transmembrane region" description="Helical" evidence="8">
    <location>
        <begin position="127"/>
        <end position="153"/>
    </location>
</feature>
<feature type="region of interest" description="Disordered" evidence="7">
    <location>
        <begin position="1"/>
        <end position="29"/>
    </location>
</feature>
<evidence type="ECO:0000256" key="1">
    <source>
        <dbReference type="ARBA" id="ARBA00004651"/>
    </source>
</evidence>
<keyword evidence="3 8" id="KW-0812">Transmembrane</keyword>
<comment type="similarity">
    <text evidence="6">Belongs to the Vang family.</text>
</comment>
<feature type="compositionally biased region" description="Polar residues" evidence="7">
    <location>
        <begin position="1"/>
        <end position="10"/>
    </location>
</feature>
<reference evidence="9 10" key="2">
    <citation type="submission" date="2018-10" db="EMBL/GenBank/DDBJ databases">
        <authorList>
            <consortium name="Pathogen Informatics"/>
        </authorList>
    </citation>
    <scope>NUCLEOTIDE SEQUENCE [LARGE SCALE GENOMIC DNA]</scope>
</reference>
<evidence type="ECO:0000313" key="9">
    <source>
        <dbReference type="EMBL" id="VDD86642.1"/>
    </source>
</evidence>
<dbReference type="Pfam" id="PF06638">
    <property type="entry name" value="Strabismus"/>
    <property type="match status" value="1"/>
</dbReference>
<dbReference type="Proteomes" id="UP000274131">
    <property type="component" value="Unassembled WGS sequence"/>
</dbReference>
<keyword evidence="10" id="KW-1185">Reference proteome</keyword>
<name>A0A0N4UX36_ENTVE</name>
<evidence type="ECO:0000256" key="5">
    <source>
        <dbReference type="ARBA" id="ARBA00023136"/>
    </source>
</evidence>
<dbReference type="EMBL" id="UXUI01007266">
    <property type="protein sequence ID" value="VDD86642.1"/>
    <property type="molecule type" value="Genomic_DNA"/>
</dbReference>
<feature type="transmembrane region" description="Helical" evidence="8">
    <location>
        <begin position="173"/>
        <end position="192"/>
    </location>
</feature>
<evidence type="ECO:0000256" key="2">
    <source>
        <dbReference type="ARBA" id="ARBA00022475"/>
    </source>
</evidence>
<evidence type="ECO:0000313" key="11">
    <source>
        <dbReference type="WBParaSite" id="EVEC_0000207701-mRNA-1"/>
    </source>
</evidence>
<proteinExistence type="inferred from homology"/>
<reference evidence="11" key="1">
    <citation type="submission" date="2017-02" db="UniProtKB">
        <authorList>
            <consortium name="WormBaseParasite"/>
        </authorList>
    </citation>
    <scope>IDENTIFICATION</scope>
</reference>
<dbReference type="GO" id="GO:0005886">
    <property type="term" value="C:plasma membrane"/>
    <property type="evidence" value="ECO:0007669"/>
    <property type="project" value="UniProtKB-SubCell"/>
</dbReference>
<comment type="subcellular location">
    <subcellularLocation>
        <location evidence="1">Cell membrane</location>
        <topology evidence="1">Multi-pass membrane protein</topology>
    </subcellularLocation>
</comment>
<evidence type="ECO:0000256" key="6">
    <source>
        <dbReference type="ARBA" id="ARBA00025718"/>
    </source>
</evidence>
<dbReference type="WBParaSite" id="EVEC_0000207701-mRNA-1">
    <property type="protein sequence ID" value="EVEC_0000207701-mRNA-1"/>
    <property type="gene ID" value="EVEC_0000207701"/>
</dbReference>
<keyword evidence="2" id="KW-1003">Cell membrane</keyword>
<protein>
    <submittedName>
        <fullName evidence="11">Vang-like protein</fullName>
    </submittedName>
</protein>
<dbReference type="OrthoDB" id="8887313at2759"/>
<evidence type="ECO:0000313" key="10">
    <source>
        <dbReference type="Proteomes" id="UP000274131"/>
    </source>
</evidence>
<organism evidence="11">
    <name type="scientific">Enterobius vermicularis</name>
    <name type="common">Human pinworm</name>
    <dbReference type="NCBI Taxonomy" id="51028"/>
    <lineage>
        <taxon>Eukaryota</taxon>
        <taxon>Metazoa</taxon>
        <taxon>Ecdysozoa</taxon>
        <taxon>Nematoda</taxon>
        <taxon>Chromadorea</taxon>
        <taxon>Rhabditida</taxon>
        <taxon>Spirurina</taxon>
        <taxon>Oxyuridomorpha</taxon>
        <taxon>Oxyuroidea</taxon>
        <taxon>Oxyuridae</taxon>
        <taxon>Enterobius</taxon>
    </lineage>
</organism>
<dbReference type="AlphaFoldDB" id="A0A0N4UX36"/>
<keyword evidence="5 8" id="KW-0472">Membrane</keyword>
<gene>
    <name evidence="9" type="ORF">EVEC_LOCUS1785</name>
</gene>
<feature type="transmembrane region" description="Helical" evidence="8">
    <location>
        <begin position="243"/>
        <end position="262"/>
    </location>
</feature>
<dbReference type="PANTHER" id="PTHR20886">
    <property type="entry name" value="VANG-LIKE PROTEIN"/>
    <property type="match status" value="1"/>
</dbReference>
<sequence length="556" mass="62534">MSVVSENSGRWMSHRPSRTPRSLSRGRAGWDPTSPFIVPQFSAAASEVVIRDIFTAVSGGKLSILGTIDQGNLANKKGVKVNGDEENWAENTTVVTGNTSEHSYSGAADRAIVAPAGHVVVRRCSRLFWLCSASLICLCSIMSAPIMASLPLVLHQLDGDWQQVVWREDCQELLFNITVKSLLLLVALWVMFFRRAPADMPRLYLHRAALTLFAVFILFAFWLFYAVTILLERHSDYKMALKFAQYLLDALMFCHYIAVIVLELRSHRPEFIVDIVRDPDGESRSYIIGVMSIQEAAVHVLRLYYTHFPSYNAYLDKNNGGISRFRSGSSHVSAGFKMYDIEGLGDCTISESNARLLMEAAAKRRLGGHNERFHEIMEWERRVQKRKYRLISATEDAFASVQSITANNQQEKQAFGEPMEALGAAQAVFSAIARPLNKYLKLTRQQPRHTADQVVAHLARCLSLRFSAATFLQRFFSSRFPFPDRPEEAKWSIVCNVRASAAIRNGTVFVLRSHQKDENAGVQLLCTLHSLPFFNLTEQQSLTSQFALKITPESAV</sequence>
<evidence type="ECO:0000256" key="3">
    <source>
        <dbReference type="ARBA" id="ARBA00022692"/>
    </source>
</evidence>
<evidence type="ECO:0000256" key="8">
    <source>
        <dbReference type="SAM" id="Phobius"/>
    </source>
</evidence>
<accession>A0A0N4UX36</accession>